<evidence type="ECO:0000313" key="3">
    <source>
        <dbReference type="Proteomes" id="UP000037982"/>
    </source>
</evidence>
<dbReference type="SUPFAM" id="SSF55729">
    <property type="entry name" value="Acyl-CoA N-acyltransferases (Nat)"/>
    <property type="match status" value="1"/>
</dbReference>
<dbReference type="RefSeq" id="WP_053923186.1">
    <property type="nucleotide sequence ID" value="NZ_LGKG01000068.1"/>
</dbReference>
<gene>
    <name evidence="2" type="ORF">ADL29_09130</name>
</gene>
<sequence>MEPVTLTTERLVLRPFAPSDAAAVHAACQEPDIPRWTTVPSPYGLEDAERFVGATAPEGWRADTGYAFAVLSRADGSLVGAMSLIRLALLHAPERQAELGYWTAREHRGNGYTAEAAREVVRWAFADLGVERMEWLAEVGNEGSRAVARKVGFRMEGTLRAKLIHQGTRRDAWIGALLPSDLPPAAAGPSVRDTTPYLPYPG</sequence>
<dbReference type="PANTHER" id="PTHR43441">
    <property type="entry name" value="RIBOSOMAL-PROTEIN-SERINE ACETYLTRANSFERASE"/>
    <property type="match status" value="1"/>
</dbReference>
<accession>A0A0N0XXN0</accession>
<dbReference type="InterPro" id="IPR000182">
    <property type="entry name" value="GNAT_dom"/>
</dbReference>
<reference evidence="3" key="1">
    <citation type="submission" date="2015-07" db="EMBL/GenBank/DDBJ databases">
        <authorList>
            <person name="Ju K.-S."/>
            <person name="Doroghazi J.R."/>
            <person name="Metcalf W.W."/>
        </authorList>
    </citation>
    <scope>NUCLEOTIDE SEQUENCE [LARGE SCALE GENOMIC DNA]</scope>
    <source>
        <strain evidence="3">NRRL ISP-5002</strain>
    </source>
</reference>
<dbReference type="Proteomes" id="UP000037982">
    <property type="component" value="Unassembled WGS sequence"/>
</dbReference>
<comment type="caution">
    <text evidence="2">The sequence shown here is derived from an EMBL/GenBank/DDBJ whole genome shotgun (WGS) entry which is preliminary data.</text>
</comment>
<evidence type="ECO:0000259" key="1">
    <source>
        <dbReference type="PROSITE" id="PS51186"/>
    </source>
</evidence>
<dbReference type="AlphaFoldDB" id="A0A0N0XXN0"/>
<proteinExistence type="predicted"/>
<keyword evidence="2" id="KW-0808">Transferase</keyword>
<protein>
    <submittedName>
        <fullName evidence="2">Acetyltransferase</fullName>
    </submittedName>
</protein>
<dbReference type="GO" id="GO:0005737">
    <property type="term" value="C:cytoplasm"/>
    <property type="evidence" value="ECO:0007669"/>
    <property type="project" value="TreeGrafter"/>
</dbReference>
<dbReference type="PROSITE" id="PS51186">
    <property type="entry name" value="GNAT"/>
    <property type="match status" value="1"/>
</dbReference>
<feature type="domain" description="N-acetyltransferase" evidence="1">
    <location>
        <begin position="11"/>
        <end position="179"/>
    </location>
</feature>
<dbReference type="EMBL" id="LGKG01000068">
    <property type="protein sequence ID" value="KPC64795.1"/>
    <property type="molecule type" value="Genomic_DNA"/>
</dbReference>
<dbReference type="InterPro" id="IPR051908">
    <property type="entry name" value="Ribosomal_N-acetyltransferase"/>
</dbReference>
<evidence type="ECO:0000313" key="2">
    <source>
        <dbReference type="EMBL" id="KPC64795.1"/>
    </source>
</evidence>
<dbReference type="Gene3D" id="3.40.630.30">
    <property type="match status" value="1"/>
</dbReference>
<dbReference type="InterPro" id="IPR016181">
    <property type="entry name" value="Acyl_CoA_acyltransferase"/>
</dbReference>
<dbReference type="GO" id="GO:1990189">
    <property type="term" value="F:protein N-terminal-serine acetyltransferase activity"/>
    <property type="evidence" value="ECO:0007669"/>
    <property type="project" value="TreeGrafter"/>
</dbReference>
<name>A0A0N0XXN0_9ACTN</name>
<dbReference type="PATRIC" id="fig|66876.3.peg.1988"/>
<dbReference type="GO" id="GO:0008999">
    <property type="term" value="F:protein-N-terminal-alanine acetyltransferase activity"/>
    <property type="evidence" value="ECO:0007669"/>
    <property type="project" value="TreeGrafter"/>
</dbReference>
<dbReference type="Pfam" id="PF13302">
    <property type="entry name" value="Acetyltransf_3"/>
    <property type="match status" value="1"/>
</dbReference>
<dbReference type="PANTHER" id="PTHR43441:SF10">
    <property type="entry name" value="ACETYLTRANSFERASE"/>
    <property type="match status" value="1"/>
</dbReference>
<organism evidence="2 3">
    <name type="scientific">Streptomyces chattanoogensis</name>
    <dbReference type="NCBI Taxonomy" id="66876"/>
    <lineage>
        <taxon>Bacteria</taxon>
        <taxon>Bacillati</taxon>
        <taxon>Actinomycetota</taxon>
        <taxon>Actinomycetes</taxon>
        <taxon>Kitasatosporales</taxon>
        <taxon>Streptomycetaceae</taxon>
        <taxon>Streptomyces</taxon>
    </lineage>
</organism>
<keyword evidence="3" id="KW-1185">Reference proteome</keyword>